<organism evidence="1 2">
    <name type="scientific">Persea americana</name>
    <name type="common">Avocado</name>
    <dbReference type="NCBI Taxonomy" id="3435"/>
    <lineage>
        <taxon>Eukaryota</taxon>
        <taxon>Viridiplantae</taxon>
        <taxon>Streptophyta</taxon>
        <taxon>Embryophyta</taxon>
        <taxon>Tracheophyta</taxon>
        <taxon>Spermatophyta</taxon>
        <taxon>Magnoliopsida</taxon>
        <taxon>Magnoliidae</taxon>
        <taxon>Laurales</taxon>
        <taxon>Lauraceae</taxon>
        <taxon>Persea</taxon>
    </lineage>
</organism>
<evidence type="ECO:0000313" key="2">
    <source>
        <dbReference type="Proteomes" id="UP001234297"/>
    </source>
</evidence>
<proteinExistence type="predicted"/>
<gene>
    <name evidence="1" type="ORF">MRB53_016282</name>
</gene>
<protein>
    <submittedName>
        <fullName evidence="1">Uncharacterized protein</fullName>
    </submittedName>
</protein>
<comment type="caution">
    <text evidence="1">The sequence shown here is derived from an EMBL/GenBank/DDBJ whole genome shotgun (WGS) entry which is preliminary data.</text>
</comment>
<reference evidence="1 2" key="1">
    <citation type="journal article" date="2022" name="Hortic Res">
        <title>A haplotype resolved chromosomal level avocado genome allows analysis of novel avocado genes.</title>
        <authorList>
            <person name="Nath O."/>
            <person name="Fletcher S.J."/>
            <person name="Hayward A."/>
            <person name="Shaw L.M."/>
            <person name="Masouleh A.K."/>
            <person name="Furtado A."/>
            <person name="Henry R.J."/>
            <person name="Mitter N."/>
        </authorList>
    </citation>
    <scope>NUCLEOTIDE SEQUENCE [LARGE SCALE GENOMIC DNA]</scope>
    <source>
        <strain evidence="2">cv. Hass</strain>
    </source>
</reference>
<name>A0ACC2M2C8_PERAE</name>
<evidence type="ECO:0000313" key="1">
    <source>
        <dbReference type="EMBL" id="KAJ8639588.1"/>
    </source>
</evidence>
<dbReference type="EMBL" id="CM056813">
    <property type="protein sequence ID" value="KAJ8639588.1"/>
    <property type="molecule type" value="Genomic_DNA"/>
</dbReference>
<dbReference type="Proteomes" id="UP001234297">
    <property type="component" value="Chromosome 5"/>
</dbReference>
<accession>A0ACC2M2C8</accession>
<keyword evidence="2" id="KW-1185">Reference proteome</keyword>
<sequence>MKTGRPIERSWDRIEFAFPLCQMWQERLKGHNLLMRTSSVREQLDKQDIDNVIVFVERVIASIDKIDENTSNTMLAKVLRLVHQAVCTPFRFSDGSGSGSNNSALNAADFLSLAAFSMLNLMGFHHRGCRVSSEKRNGGVGL</sequence>